<evidence type="ECO:0000313" key="2">
    <source>
        <dbReference type="EMBL" id="CAE2249188.1"/>
    </source>
</evidence>
<reference evidence="2" key="1">
    <citation type="submission" date="2021-01" db="EMBL/GenBank/DDBJ databases">
        <authorList>
            <person name="Corre E."/>
            <person name="Pelletier E."/>
            <person name="Niang G."/>
            <person name="Scheremetjew M."/>
            <person name="Finn R."/>
            <person name="Kale V."/>
            <person name="Holt S."/>
            <person name="Cochrane G."/>
            <person name="Meng A."/>
            <person name="Brown T."/>
            <person name="Cohen L."/>
        </authorList>
    </citation>
    <scope>NUCLEOTIDE SEQUENCE</scope>
    <source>
        <strain evidence="2">Isolate 1302-5</strain>
    </source>
</reference>
<evidence type="ECO:0008006" key="3">
    <source>
        <dbReference type="Google" id="ProtNLM"/>
    </source>
</evidence>
<protein>
    <recommendedName>
        <fullName evidence="3">Knr4/Smi1-like domain-containing protein</fullName>
    </recommendedName>
</protein>
<accession>A0A7S4J307</accession>
<evidence type="ECO:0000256" key="1">
    <source>
        <dbReference type="SAM" id="MobiDB-lite"/>
    </source>
</evidence>
<dbReference type="EMBL" id="HBKQ01029992">
    <property type="protein sequence ID" value="CAE2249188.1"/>
    <property type="molecule type" value="Transcribed_RNA"/>
</dbReference>
<proteinExistence type="predicted"/>
<name>A0A7S4J307_9STRA</name>
<organism evidence="2">
    <name type="scientific">Odontella aurita</name>
    <dbReference type="NCBI Taxonomy" id="265563"/>
    <lineage>
        <taxon>Eukaryota</taxon>
        <taxon>Sar</taxon>
        <taxon>Stramenopiles</taxon>
        <taxon>Ochrophyta</taxon>
        <taxon>Bacillariophyta</taxon>
        <taxon>Mediophyceae</taxon>
        <taxon>Biddulphiophycidae</taxon>
        <taxon>Eupodiscales</taxon>
        <taxon>Odontellaceae</taxon>
        <taxon>Odontella</taxon>
    </lineage>
</organism>
<feature type="region of interest" description="Disordered" evidence="1">
    <location>
        <begin position="163"/>
        <end position="186"/>
    </location>
</feature>
<gene>
    <name evidence="2" type="ORF">OAUR00152_LOCUS20383</name>
</gene>
<sequence>MSNRFEELRDTFNVTGECSPPLPSSDVEKIVAPEALKELLLHAREWHIRKDHCGVFGVNMFAGKDAGGPFYDKEQIMGDAEMVSEWREEHETPNCAQEGWECFAVVSEYDYLFVCVDPADAENFGATRRVVNNCDRDEALTSAPFDNFVERLVEFAELYQKYETDKDDEDEEPPQLINHIVNRRDA</sequence>
<dbReference type="AlphaFoldDB" id="A0A7S4J307"/>